<name>A0A0R1ZKZ5_9LACO</name>
<dbReference type="PATRIC" id="fig|1423820.4.peg.749"/>
<keyword evidence="2" id="KW-1185">Reference proteome</keyword>
<sequence>MKKINFENIEKISIIGKINPISRVPLGGPIGDFKISLKNEDSVNGNLYFLTKENFKELEEACSRLKKDLKEKLF</sequence>
<evidence type="ECO:0000313" key="1">
    <source>
        <dbReference type="EMBL" id="KRM52313.1"/>
    </source>
</evidence>
<gene>
    <name evidence="1" type="ORF">FC64_GL000738</name>
</gene>
<dbReference type="EMBL" id="AYYZ01000025">
    <property type="protein sequence ID" value="KRM52313.1"/>
    <property type="molecule type" value="Genomic_DNA"/>
</dbReference>
<proteinExistence type="predicted"/>
<protein>
    <submittedName>
        <fullName evidence="1">Uncharacterized protein</fullName>
    </submittedName>
</protein>
<comment type="caution">
    <text evidence="1">The sequence shown here is derived from an EMBL/GenBank/DDBJ whole genome shotgun (WGS) entry which is preliminary data.</text>
</comment>
<reference evidence="1 2" key="1">
    <citation type="journal article" date="2015" name="Genome Announc.">
        <title>Expanding the biotechnology potential of lactobacilli through comparative genomics of 213 strains and associated genera.</title>
        <authorList>
            <person name="Sun Z."/>
            <person name="Harris H.M."/>
            <person name="McCann A."/>
            <person name="Guo C."/>
            <person name="Argimon S."/>
            <person name="Zhang W."/>
            <person name="Yang X."/>
            <person name="Jeffery I.B."/>
            <person name="Cooney J.C."/>
            <person name="Kagawa T.F."/>
            <person name="Liu W."/>
            <person name="Song Y."/>
            <person name="Salvetti E."/>
            <person name="Wrobel A."/>
            <person name="Rasinkangas P."/>
            <person name="Parkhill J."/>
            <person name="Rea M.C."/>
            <person name="O'Sullivan O."/>
            <person name="Ritari J."/>
            <person name="Douillard F.P."/>
            <person name="Paul Ross R."/>
            <person name="Yang R."/>
            <person name="Briner A.E."/>
            <person name="Felis G.E."/>
            <person name="de Vos W.M."/>
            <person name="Barrangou R."/>
            <person name="Klaenhammer T.R."/>
            <person name="Caufield P.W."/>
            <person name="Cui Y."/>
            <person name="Zhang H."/>
            <person name="O'Toole P.W."/>
        </authorList>
    </citation>
    <scope>NUCLEOTIDE SEQUENCE [LARGE SCALE GENOMIC DNA]</scope>
    <source>
        <strain evidence="1 2">DSM 20653</strain>
    </source>
</reference>
<evidence type="ECO:0000313" key="2">
    <source>
        <dbReference type="Proteomes" id="UP000051291"/>
    </source>
</evidence>
<dbReference type="Proteomes" id="UP000051291">
    <property type="component" value="Unassembled WGS sequence"/>
</dbReference>
<dbReference type="AlphaFoldDB" id="A0A0R1ZKZ5"/>
<accession>A0A0R1ZKZ5</accession>
<organism evidence="1 2">
    <name type="scientific">Ligilactobacillus araffinosus DSM 20653</name>
    <dbReference type="NCBI Taxonomy" id="1423820"/>
    <lineage>
        <taxon>Bacteria</taxon>
        <taxon>Bacillati</taxon>
        <taxon>Bacillota</taxon>
        <taxon>Bacilli</taxon>
        <taxon>Lactobacillales</taxon>
        <taxon>Lactobacillaceae</taxon>
        <taxon>Ligilactobacillus</taxon>
    </lineage>
</organism>